<organism evidence="13 14">
    <name type="scientific">Holothuria leucospilota</name>
    <name type="common">Black long sea cucumber</name>
    <name type="synonym">Mertensiothuria leucospilota</name>
    <dbReference type="NCBI Taxonomy" id="206669"/>
    <lineage>
        <taxon>Eukaryota</taxon>
        <taxon>Metazoa</taxon>
        <taxon>Echinodermata</taxon>
        <taxon>Eleutherozoa</taxon>
        <taxon>Echinozoa</taxon>
        <taxon>Holothuroidea</taxon>
        <taxon>Aspidochirotacea</taxon>
        <taxon>Aspidochirotida</taxon>
        <taxon>Holothuriidae</taxon>
        <taxon>Holothuria</taxon>
    </lineage>
</organism>
<dbReference type="OrthoDB" id="10042731at2759"/>
<evidence type="ECO:0000313" key="14">
    <source>
        <dbReference type="Proteomes" id="UP001152320"/>
    </source>
</evidence>
<comment type="caution">
    <text evidence="13">The sequence shown here is derived from an EMBL/GenBank/DDBJ whole genome shotgun (WGS) entry which is preliminary data.</text>
</comment>
<dbReference type="GO" id="GO:0005886">
    <property type="term" value="C:plasma membrane"/>
    <property type="evidence" value="ECO:0007669"/>
    <property type="project" value="UniProtKB-SubCell"/>
</dbReference>
<feature type="domain" description="G-protein coupled receptors family 1 profile" evidence="12">
    <location>
        <begin position="70"/>
        <end position="328"/>
    </location>
</feature>
<dbReference type="InterPro" id="IPR017452">
    <property type="entry name" value="GPCR_Rhodpsn_7TM"/>
</dbReference>
<dbReference type="Gene3D" id="1.20.1070.10">
    <property type="entry name" value="Rhodopsin 7-helix transmembrane proteins"/>
    <property type="match status" value="1"/>
</dbReference>
<evidence type="ECO:0000256" key="10">
    <source>
        <dbReference type="SAM" id="MobiDB-lite"/>
    </source>
</evidence>
<evidence type="ECO:0000256" key="1">
    <source>
        <dbReference type="ARBA" id="ARBA00004651"/>
    </source>
</evidence>
<dbReference type="CDD" id="cd00637">
    <property type="entry name" value="7tm_classA_rhodopsin-like"/>
    <property type="match status" value="1"/>
</dbReference>
<dbReference type="PANTHER" id="PTHR24249">
    <property type="entry name" value="HISTAMINE RECEPTOR-RELATED G-PROTEIN COUPLED RECEPTOR"/>
    <property type="match status" value="1"/>
</dbReference>
<evidence type="ECO:0000259" key="12">
    <source>
        <dbReference type="PROSITE" id="PS50262"/>
    </source>
</evidence>
<evidence type="ECO:0000256" key="7">
    <source>
        <dbReference type="ARBA" id="ARBA00023170"/>
    </source>
</evidence>
<feature type="transmembrane region" description="Helical" evidence="11">
    <location>
        <begin position="307"/>
        <end position="330"/>
    </location>
</feature>
<evidence type="ECO:0000256" key="11">
    <source>
        <dbReference type="SAM" id="Phobius"/>
    </source>
</evidence>
<dbReference type="PROSITE" id="PS50262">
    <property type="entry name" value="G_PROTEIN_RECEP_F1_2"/>
    <property type="match status" value="1"/>
</dbReference>
<comment type="similarity">
    <text evidence="9">Belongs to the G-protein coupled receptor 1 family.</text>
</comment>
<reference evidence="13" key="1">
    <citation type="submission" date="2021-10" db="EMBL/GenBank/DDBJ databases">
        <title>Tropical sea cucumber genome reveals ecological adaptation and Cuvierian tubules defense mechanism.</title>
        <authorList>
            <person name="Chen T."/>
        </authorList>
    </citation>
    <scope>NUCLEOTIDE SEQUENCE</scope>
    <source>
        <strain evidence="13">Nanhai2018</strain>
        <tissue evidence="13">Muscle</tissue>
    </source>
</reference>
<keyword evidence="8 9" id="KW-0807">Transducer</keyword>
<feature type="transmembrane region" description="Helical" evidence="11">
    <location>
        <begin position="217"/>
        <end position="241"/>
    </location>
</feature>
<sequence length="376" mass="41882">MNVASHVSFTQSLSMNITATNSNYGAMDSSTDGNIDILADLLSLHLSVSIYWLVFYIFVYGIIFFGSIIGNQLVIFSYIIEPKLRRPTNIFIVSLAVADFITGLIGLPTAIFGRLFTGPYVCFAATRPYLYVGAFMMSSVSIGHLVLITIDRYIAVTRPFKYFTIMTTRNCRIFAAISWFCGTLFGALPVISPPSNPTLWVCGTTNYEGSTVNIHRIGAVSFIPVILFFLCLVYIRVYIVAMKHVKEQSERIKAQTKNDDKSSAKSSMIRTTVTTSIVVGAFAVCWLPTTAKFFIEVFVDTTEETLFMIQTAAEILSFGNSMVNPIIYGYRNTLFRKTYNTILRSVCCRGCKDERKKQNPQGQSKSESAITISPNP</sequence>
<feature type="transmembrane region" description="Helical" evidence="11">
    <location>
        <begin position="171"/>
        <end position="191"/>
    </location>
</feature>
<evidence type="ECO:0000256" key="3">
    <source>
        <dbReference type="ARBA" id="ARBA00022692"/>
    </source>
</evidence>
<dbReference type="GO" id="GO:0004930">
    <property type="term" value="F:G protein-coupled receptor activity"/>
    <property type="evidence" value="ECO:0007669"/>
    <property type="project" value="UniProtKB-KW"/>
</dbReference>
<feature type="transmembrane region" description="Helical" evidence="11">
    <location>
        <begin position="90"/>
        <end position="116"/>
    </location>
</feature>
<accession>A0A9Q0YT79</accession>
<evidence type="ECO:0000256" key="4">
    <source>
        <dbReference type="ARBA" id="ARBA00022989"/>
    </source>
</evidence>
<keyword evidence="2" id="KW-1003">Cell membrane</keyword>
<dbReference type="PROSITE" id="PS00237">
    <property type="entry name" value="G_PROTEIN_RECEP_F1_1"/>
    <property type="match status" value="1"/>
</dbReference>
<keyword evidence="7 9" id="KW-0675">Receptor</keyword>
<name>A0A9Q0YT79_HOLLE</name>
<dbReference type="PRINTS" id="PR00237">
    <property type="entry name" value="GPCRRHODOPSN"/>
</dbReference>
<evidence type="ECO:0000256" key="2">
    <source>
        <dbReference type="ARBA" id="ARBA00022475"/>
    </source>
</evidence>
<dbReference type="AlphaFoldDB" id="A0A9Q0YT79"/>
<dbReference type="PANTHER" id="PTHR24249:SF422">
    <property type="entry name" value="G-PROTEIN COUPLED RECEPTORS FAMILY 1 PROFILE DOMAIN-CONTAINING PROTEIN"/>
    <property type="match status" value="1"/>
</dbReference>
<dbReference type="InterPro" id="IPR050569">
    <property type="entry name" value="TAAR"/>
</dbReference>
<dbReference type="EMBL" id="JAIZAY010000016">
    <property type="protein sequence ID" value="KAJ8026609.1"/>
    <property type="molecule type" value="Genomic_DNA"/>
</dbReference>
<protein>
    <submittedName>
        <fullName evidence="13">Adenosine receptor A2b</fullName>
    </submittedName>
</protein>
<feature type="transmembrane region" description="Helical" evidence="11">
    <location>
        <begin position="273"/>
        <end position="295"/>
    </location>
</feature>
<proteinExistence type="inferred from homology"/>
<evidence type="ECO:0000256" key="9">
    <source>
        <dbReference type="RuleBase" id="RU000688"/>
    </source>
</evidence>
<dbReference type="SMART" id="SM01381">
    <property type="entry name" value="7TM_GPCR_Srsx"/>
    <property type="match status" value="1"/>
</dbReference>
<keyword evidence="4 11" id="KW-1133">Transmembrane helix</keyword>
<feature type="region of interest" description="Disordered" evidence="10">
    <location>
        <begin position="354"/>
        <end position="376"/>
    </location>
</feature>
<gene>
    <name evidence="13" type="ORF">HOLleu_31495</name>
</gene>
<evidence type="ECO:0000256" key="6">
    <source>
        <dbReference type="ARBA" id="ARBA00023136"/>
    </source>
</evidence>
<evidence type="ECO:0000256" key="5">
    <source>
        <dbReference type="ARBA" id="ARBA00023040"/>
    </source>
</evidence>
<dbReference type="Proteomes" id="UP001152320">
    <property type="component" value="Chromosome 16"/>
</dbReference>
<comment type="subcellular location">
    <subcellularLocation>
        <location evidence="1">Cell membrane</location>
        <topology evidence="1">Multi-pass membrane protein</topology>
    </subcellularLocation>
</comment>
<dbReference type="InterPro" id="IPR000276">
    <property type="entry name" value="GPCR_Rhodpsn"/>
</dbReference>
<dbReference type="SUPFAM" id="SSF81321">
    <property type="entry name" value="Family A G protein-coupled receptor-like"/>
    <property type="match status" value="1"/>
</dbReference>
<keyword evidence="3 9" id="KW-0812">Transmembrane</keyword>
<feature type="compositionally biased region" description="Polar residues" evidence="10">
    <location>
        <begin position="359"/>
        <end position="376"/>
    </location>
</feature>
<keyword evidence="5 9" id="KW-0297">G-protein coupled receptor</keyword>
<feature type="transmembrane region" description="Helical" evidence="11">
    <location>
        <begin position="128"/>
        <end position="150"/>
    </location>
</feature>
<feature type="transmembrane region" description="Helical" evidence="11">
    <location>
        <begin position="50"/>
        <end position="78"/>
    </location>
</feature>
<dbReference type="Pfam" id="PF00001">
    <property type="entry name" value="7tm_1"/>
    <property type="match status" value="1"/>
</dbReference>
<evidence type="ECO:0000256" key="8">
    <source>
        <dbReference type="ARBA" id="ARBA00023224"/>
    </source>
</evidence>
<keyword evidence="14" id="KW-1185">Reference proteome</keyword>
<keyword evidence="6 11" id="KW-0472">Membrane</keyword>
<evidence type="ECO:0000313" key="13">
    <source>
        <dbReference type="EMBL" id="KAJ8026609.1"/>
    </source>
</evidence>